<dbReference type="HAMAP" id="MF_01043">
    <property type="entry name" value="PlsY"/>
    <property type="match status" value="1"/>
</dbReference>
<accession>A0ABU3NR35</accession>
<dbReference type="SMART" id="SM01207">
    <property type="entry name" value="G3P_acyltransf"/>
    <property type="match status" value="1"/>
</dbReference>
<evidence type="ECO:0000256" key="6">
    <source>
        <dbReference type="ARBA" id="ARBA00023098"/>
    </source>
</evidence>
<proteinExistence type="inferred from homology"/>
<feature type="transmembrane region" description="Helical" evidence="10">
    <location>
        <begin position="163"/>
        <end position="180"/>
    </location>
</feature>
<dbReference type="EMBL" id="JAUHMF010000002">
    <property type="protein sequence ID" value="MDT8899262.1"/>
    <property type="molecule type" value="Genomic_DNA"/>
</dbReference>
<dbReference type="RefSeq" id="WP_315625948.1">
    <property type="nucleotide sequence ID" value="NZ_JAUHMF010000002.1"/>
</dbReference>
<comment type="caution">
    <text evidence="11">The sequence shown here is derived from an EMBL/GenBank/DDBJ whole genome shotgun (WGS) entry which is preliminary data.</text>
</comment>
<sequence>MVARVILLVVAYLIGSIPTAVLLSRAVLGKDIRYLGDGNMGSRNVAQVMGWRYGLIVFTVDFNKGILAVILARALGFSLEWQLLAAGCAVLGHDFPVFVGFRGGQGLATILGILFIFLPAEFLGALVAFLMVYAFSHHLDLSVGVGIGLLISFALVLKEPPAVIFASVTMVLTIPLKKYVIDRSHRAWVQAQANTYEETQCHLPKV</sequence>
<keyword evidence="2 10" id="KW-0444">Lipid biosynthesis</keyword>
<evidence type="ECO:0000256" key="5">
    <source>
        <dbReference type="ARBA" id="ARBA00022989"/>
    </source>
</evidence>
<feature type="transmembrane region" description="Helical" evidence="10">
    <location>
        <begin position="83"/>
        <end position="101"/>
    </location>
</feature>
<evidence type="ECO:0000256" key="9">
    <source>
        <dbReference type="ARBA" id="ARBA00023264"/>
    </source>
</evidence>
<keyword evidence="4 10" id="KW-0812">Transmembrane</keyword>
<reference evidence="11 12" key="1">
    <citation type="submission" date="2023-07" db="EMBL/GenBank/DDBJ databases">
        <title>Novel species of Thermanaerothrix with wide hydrolytic capabilities.</title>
        <authorList>
            <person name="Zayulina K.S."/>
            <person name="Podosokorskaya O.A."/>
            <person name="Elcheninov A.G."/>
        </authorList>
    </citation>
    <scope>NUCLEOTIDE SEQUENCE [LARGE SCALE GENOMIC DNA]</scope>
    <source>
        <strain evidence="11 12">4228-RoL</strain>
    </source>
</reference>
<evidence type="ECO:0000256" key="3">
    <source>
        <dbReference type="ARBA" id="ARBA00022679"/>
    </source>
</evidence>
<dbReference type="Proteomes" id="UP001254165">
    <property type="component" value="Unassembled WGS sequence"/>
</dbReference>
<evidence type="ECO:0000256" key="7">
    <source>
        <dbReference type="ARBA" id="ARBA00023136"/>
    </source>
</evidence>
<keyword evidence="6 10" id="KW-0443">Lipid metabolism</keyword>
<evidence type="ECO:0000313" key="11">
    <source>
        <dbReference type="EMBL" id="MDT8899262.1"/>
    </source>
</evidence>
<comment type="subunit">
    <text evidence="10">Probably interacts with PlsX.</text>
</comment>
<keyword evidence="12" id="KW-1185">Reference proteome</keyword>
<name>A0ABU3NR35_9CHLR</name>
<dbReference type="GO" id="GO:0016746">
    <property type="term" value="F:acyltransferase activity"/>
    <property type="evidence" value="ECO:0007669"/>
    <property type="project" value="UniProtKB-KW"/>
</dbReference>
<protein>
    <recommendedName>
        <fullName evidence="10">Glycerol-3-phosphate acyltransferase</fullName>
    </recommendedName>
    <alternativeName>
        <fullName evidence="10">Acyl-PO4 G3P acyltransferase</fullName>
    </alternativeName>
    <alternativeName>
        <fullName evidence="10">Acyl-phosphate--glycerol-3-phosphate acyltransferase</fullName>
    </alternativeName>
    <alternativeName>
        <fullName evidence="10">G3P acyltransferase</fullName>
        <shortName evidence="10">GPAT</shortName>
        <ecNumber evidence="10">2.3.1.275</ecNumber>
    </alternativeName>
    <alternativeName>
        <fullName evidence="10">Lysophosphatidic acid synthase</fullName>
        <shortName evidence="10">LPA synthase</shortName>
    </alternativeName>
</protein>
<dbReference type="EC" id="2.3.1.275" evidence="10"/>
<keyword evidence="9 10" id="KW-1208">Phospholipid metabolism</keyword>
<evidence type="ECO:0000256" key="8">
    <source>
        <dbReference type="ARBA" id="ARBA00023209"/>
    </source>
</evidence>
<evidence type="ECO:0000313" key="12">
    <source>
        <dbReference type="Proteomes" id="UP001254165"/>
    </source>
</evidence>
<evidence type="ECO:0000256" key="10">
    <source>
        <dbReference type="HAMAP-Rule" id="MF_01043"/>
    </source>
</evidence>
<feature type="transmembrane region" description="Helical" evidence="10">
    <location>
        <begin position="139"/>
        <end position="157"/>
    </location>
</feature>
<evidence type="ECO:0000256" key="2">
    <source>
        <dbReference type="ARBA" id="ARBA00022516"/>
    </source>
</evidence>
<dbReference type="InterPro" id="IPR003811">
    <property type="entry name" value="G3P_acylTferase_PlsY"/>
</dbReference>
<feature type="transmembrane region" description="Helical" evidence="10">
    <location>
        <begin position="107"/>
        <end position="132"/>
    </location>
</feature>
<feature type="transmembrane region" description="Helical" evidence="10">
    <location>
        <begin position="53"/>
        <end position="71"/>
    </location>
</feature>
<dbReference type="PANTHER" id="PTHR30309:SF0">
    <property type="entry name" value="GLYCEROL-3-PHOSPHATE ACYLTRANSFERASE-RELATED"/>
    <property type="match status" value="1"/>
</dbReference>
<comment type="pathway">
    <text evidence="10">Lipid metabolism; phospholipid metabolism.</text>
</comment>
<keyword evidence="7 10" id="KW-0472">Membrane</keyword>
<evidence type="ECO:0000256" key="4">
    <source>
        <dbReference type="ARBA" id="ARBA00022692"/>
    </source>
</evidence>
<dbReference type="Pfam" id="PF02660">
    <property type="entry name" value="G3P_acyltransf"/>
    <property type="match status" value="1"/>
</dbReference>
<comment type="function">
    <text evidence="10">Catalyzes the transfer of an acyl group from acyl-phosphate (acyl-PO(4)) to glycerol-3-phosphate (G3P) to form lysophosphatidic acid (LPA). This enzyme utilizes acyl-phosphate as fatty acyl donor, but not acyl-CoA or acyl-ACP.</text>
</comment>
<keyword evidence="11" id="KW-0012">Acyltransferase</keyword>
<comment type="similarity">
    <text evidence="10">Belongs to the PlsY family.</text>
</comment>
<comment type="subcellular location">
    <subcellularLocation>
        <location evidence="10">Cell membrane</location>
        <topology evidence="10">Multi-pass membrane protein</topology>
    </subcellularLocation>
</comment>
<keyword evidence="8 10" id="KW-0594">Phospholipid biosynthesis</keyword>
<keyword evidence="1 10" id="KW-1003">Cell membrane</keyword>
<dbReference type="PANTHER" id="PTHR30309">
    <property type="entry name" value="INNER MEMBRANE PROTEIN YGIH"/>
    <property type="match status" value="1"/>
</dbReference>
<organism evidence="11 12">
    <name type="scientific">Thermanaerothrix solaris</name>
    <dbReference type="NCBI Taxonomy" id="3058434"/>
    <lineage>
        <taxon>Bacteria</taxon>
        <taxon>Bacillati</taxon>
        <taxon>Chloroflexota</taxon>
        <taxon>Anaerolineae</taxon>
        <taxon>Anaerolineales</taxon>
        <taxon>Anaerolineaceae</taxon>
        <taxon>Thermanaerothrix</taxon>
    </lineage>
</organism>
<keyword evidence="5 10" id="KW-1133">Transmembrane helix</keyword>
<keyword evidence="3 10" id="KW-0808">Transferase</keyword>
<comment type="catalytic activity">
    <reaction evidence="10">
        <text>an acyl phosphate + sn-glycerol 3-phosphate = a 1-acyl-sn-glycero-3-phosphate + phosphate</text>
        <dbReference type="Rhea" id="RHEA:34075"/>
        <dbReference type="ChEBI" id="CHEBI:43474"/>
        <dbReference type="ChEBI" id="CHEBI:57597"/>
        <dbReference type="ChEBI" id="CHEBI:57970"/>
        <dbReference type="ChEBI" id="CHEBI:59918"/>
        <dbReference type="EC" id="2.3.1.275"/>
    </reaction>
</comment>
<evidence type="ECO:0000256" key="1">
    <source>
        <dbReference type="ARBA" id="ARBA00022475"/>
    </source>
</evidence>
<gene>
    <name evidence="10" type="primary">plsY</name>
    <name evidence="11" type="ORF">QYE77_13430</name>
</gene>